<evidence type="ECO:0000256" key="5">
    <source>
        <dbReference type="ARBA" id="ARBA00022679"/>
    </source>
</evidence>
<feature type="transmembrane region" description="Helical" evidence="10">
    <location>
        <begin position="163"/>
        <end position="186"/>
    </location>
</feature>
<dbReference type="Pfam" id="PF02518">
    <property type="entry name" value="HATPase_c"/>
    <property type="match status" value="1"/>
</dbReference>
<dbReference type="EC" id="2.7.13.3" evidence="3"/>
<evidence type="ECO:0000313" key="12">
    <source>
        <dbReference type="EMBL" id="ASA56842.1"/>
    </source>
</evidence>
<evidence type="ECO:0000256" key="4">
    <source>
        <dbReference type="ARBA" id="ARBA00022475"/>
    </source>
</evidence>
<dbReference type="AlphaFoldDB" id="A0A1Z2SI55"/>
<keyword evidence="8 10" id="KW-1133">Transmembrane helix</keyword>
<dbReference type="GO" id="GO:0004721">
    <property type="term" value="F:phosphoprotein phosphatase activity"/>
    <property type="evidence" value="ECO:0007669"/>
    <property type="project" value="TreeGrafter"/>
</dbReference>
<accession>A0A1Z2SI55</accession>
<evidence type="ECO:0000256" key="1">
    <source>
        <dbReference type="ARBA" id="ARBA00000085"/>
    </source>
</evidence>
<dbReference type="Gene3D" id="3.30.565.10">
    <property type="entry name" value="Histidine kinase-like ATPase, C-terminal domain"/>
    <property type="match status" value="1"/>
</dbReference>
<dbReference type="GO" id="GO:0000155">
    <property type="term" value="F:phosphorelay sensor kinase activity"/>
    <property type="evidence" value="ECO:0007669"/>
    <property type="project" value="TreeGrafter"/>
</dbReference>
<dbReference type="PRINTS" id="PR00344">
    <property type="entry name" value="BCTRLSENSOR"/>
</dbReference>
<dbReference type="PANTHER" id="PTHR45453">
    <property type="entry name" value="PHOSPHATE REGULON SENSOR PROTEIN PHOR"/>
    <property type="match status" value="1"/>
</dbReference>
<feature type="transmembrane region" description="Helical" evidence="10">
    <location>
        <begin position="192"/>
        <end position="213"/>
    </location>
</feature>
<sequence length="666" mass="77648">MFLSTKISGYIRSLYYSYAACIFFIILWVISNAYFHTELLTIFGESGAIYMAKIANIFSYMSLTFAFIYSCHLTSAIHENKFKLWEIMTIVIMTIYAFYVNFISGKTIIGVTIESPSHFTIHFGQATPIFFLSLFIYTFLTLLKLIRSIKSNHIKIKQLKSIYTALGMIIYLITTATFHLITTFIYDDFSLTWLPPFLAIICLIIVGYTSVNYRFYSWRHLIHSTIRIVLTLSIYIIPIIFISANNDKNVYITFSVLWCFTYILHWKKITRLSAKISSLLVYKELYTPIDKIYTTSKEIHNSSQDLIATISQILKLDGELSIISLDDNLNSIYRKYLYEHKSALIIDEIEYQLYDRKHNDLNKIYYNMLENNSAVILPIFDNNDSIFQLLLLPRKSNGFLYANEEVHAIQYLLKEASFYLYCEHKIKQSQKAAISISYEMKTPLKEVKSYISKIEKRIKSTEKSTLLLHNIIDIYKAINYGNQIINTSLNDIERIPLTDHDKEYVCMGDILRESINDYTYDNEKYTDRIFLDVKDDFIVHANKTKIVFIIFNLLKNATYYFNSHPESTVEIKIISGLSFNKLIFKDYGPGIEKDIIDNIFNNFFTYKKHNGTGLGLSYCKRVMKAIDGDIYCNSVFGEHTEFVLIFPNINHSNNIKESTKIHIMNT</sequence>
<keyword evidence="4" id="KW-1003">Cell membrane</keyword>
<dbReference type="EMBL" id="CP018835">
    <property type="protein sequence ID" value="ASA56842.1"/>
    <property type="molecule type" value="Genomic_DNA"/>
</dbReference>
<dbReference type="InterPro" id="IPR004358">
    <property type="entry name" value="Sig_transdc_His_kin-like_C"/>
</dbReference>
<dbReference type="KEGG" id="vga:BSQ33_14835"/>
<keyword evidence="9 10" id="KW-0472">Membrane</keyword>
<dbReference type="InterPro" id="IPR005467">
    <property type="entry name" value="His_kinase_dom"/>
</dbReference>
<dbReference type="PANTHER" id="PTHR45453:SF2">
    <property type="entry name" value="HISTIDINE KINASE"/>
    <property type="match status" value="1"/>
</dbReference>
<feature type="domain" description="Histidine kinase" evidence="11">
    <location>
        <begin position="435"/>
        <end position="650"/>
    </location>
</feature>
<dbReference type="InterPro" id="IPR003594">
    <property type="entry name" value="HATPase_dom"/>
</dbReference>
<evidence type="ECO:0000256" key="2">
    <source>
        <dbReference type="ARBA" id="ARBA00004651"/>
    </source>
</evidence>
<gene>
    <name evidence="12" type="ORF">BSQ33_14835</name>
</gene>
<evidence type="ECO:0000313" key="13">
    <source>
        <dbReference type="Proteomes" id="UP000196708"/>
    </source>
</evidence>
<evidence type="ECO:0000256" key="8">
    <source>
        <dbReference type="ARBA" id="ARBA00022989"/>
    </source>
</evidence>
<evidence type="ECO:0000256" key="9">
    <source>
        <dbReference type="ARBA" id="ARBA00023136"/>
    </source>
</evidence>
<evidence type="ECO:0000259" key="11">
    <source>
        <dbReference type="PROSITE" id="PS50109"/>
    </source>
</evidence>
<protein>
    <recommendedName>
        <fullName evidence="3">histidine kinase</fullName>
        <ecNumber evidence="3">2.7.13.3</ecNumber>
    </recommendedName>
</protein>
<evidence type="ECO:0000256" key="10">
    <source>
        <dbReference type="SAM" id="Phobius"/>
    </source>
</evidence>
<feature type="transmembrane region" description="Helical" evidence="10">
    <location>
        <begin position="123"/>
        <end position="143"/>
    </location>
</feature>
<evidence type="ECO:0000256" key="6">
    <source>
        <dbReference type="ARBA" id="ARBA00022692"/>
    </source>
</evidence>
<proteinExistence type="predicted"/>
<reference evidence="12 13" key="1">
    <citation type="submission" date="2016-12" db="EMBL/GenBank/DDBJ databases">
        <authorList>
            <person name="Song W.-J."/>
            <person name="Kurnit D.M."/>
        </authorList>
    </citation>
    <scope>NUCLEOTIDE SEQUENCE [LARGE SCALE GENOMIC DNA]</scope>
    <source>
        <strain evidence="12 13">ATCC 43942</strain>
    </source>
</reference>
<feature type="transmembrane region" description="Helical" evidence="10">
    <location>
        <begin position="225"/>
        <end position="244"/>
    </location>
</feature>
<dbReference type="Proteomes" id="UP000196708">
    <property type="component" value="Chromosome 1"/>
</dbReference>
<feature type="transmembrane region" description="Helical" evidence="10">
    <location>
        <begin position="15"/>
        <end position="35"/>
    </location>
</feature>
<dbReference type="InterPro" id="IPR050351">
    <property type="entry name" value="BphY/WalK/GraS-like"/>
</dbReference>
<dbReference type="PROSITE" id="PS50109">
    <property type="entry name" value="HIS_KIN"/>
    <property type="match status" value="1"/>
</dbReference>
<dbReference type="SUPFAM" id="SSF55874">
    <property type="entry name" value="ATPase domain of HSP90 chaperone/DNA topoisomerase II/histidine kinase"/>
    <property type="match status" value="1"/>
</dbReference>
<dbReference type="SMART" id="SM00387">
    <property type="entry name" value="HATPase_c"/>
    <property type="match status" value="1"/>
</dbReference>
<comment type="catalytic activity">
    <reaction evidence="1">
        <text>ATP + protein L-histidine = ADP + protein N-phospho-L-histidine.</text>
        <dbReference type="EC" id="2.7.13.3"/>
    </reaction>
</comment>
<dbReference type="InterPro" id="IPR036890">
    <property type="entry name" value="HATPase_C_sf"/>
</dbReference>
<name>A0A1Z2SI55_VIBGA</name>
<keyword evidence="7" id="KW-0418">Kinase</keyword>
<feature type="transmembrane region" description="Helical" evidence="10">
    <location>
        <begin position="84"/>
        <end position="103"/>
    </location>
</feature>
<dbReference type="GO" id="GO:0005886">
    <property type="term" value="C:plasma membrane"/>
    <property type="evidence" value="ECO:0007669"/>
    <property type="project" value="UniProtKB-SubCell"/>
</dbReference>
<keyword evidence="6 10" id="KW-0812">Transmembrane</keyword>
<feature type="transmembrane region" description="Helical" evidence="10">
    <location>
        <begin position="47"/>
        <end position="72"/>
    </location>
</feature>
<keyword evidence="5" id="KW-0808">Transferase</keyword>
<evidence type="ECO:0000256" key="3">
    <source>
        <dbReference type="ARBA" id="ARBA00012438"/>
    </source>
</evidence>
<comment type="subcellular location">
    <subcellularLocation>
        <location evidence="2">Cell membrane</location>
        <topology evidence="2">Multi-pass membrane protein</topology>
    </subcellularLocation>
</comment>
<evidence type="ECO:0000256" key="7">
    <source>
        <dbReference type="ARBA" id="ARBA00022777"/>
    </source>
</evidence>
<dbReference type="GO" id="GO:0016036">
    <property type="term" value="P:cellular response to phosphate starvation"/>
    <property type="evidence" value="ECO:0007669"/>
    <property type="project" value="TreeGrafter"/>
</dbReference>
<feature type="transmembrane region" description="Helical" evidence="10">
    <location>
        <begin position="250"/>
        <end position="266"/>
    </location>
</feature>
<organism evidence="12 13">
    <name type="scientific">Vibrio gazogenes</name>
    <dbReference type="NCBI Taxonomy" id="687"/>
    <lineage>
        <taxon>Bacteria</taxon>
        <taxon>Pseudomonadati</taxon>
        <taxon>Pseudomonadota</taxon>
        <taxon>Gammaproteobacteria</taxon>
        <taxon>Vibrionales</taxon>
        <taxon>Vibrionaceae</taxon>
        <taxon>Vibrio</taxon>
    </lineage>
</organism>